<gene>
    <name evidence="4" type="ORF">JOC47_002373</name>
</gene>
<protein>
    <submittedName>
        <fullName evidence="4">CBS domain-containing protein</fullName>
    </submittedName>
</protein>
<dbReference type="InterPro" id="IPR046342">
    <property type="entry name" value="CBS_dom_sf"/>
</dbReference>
<evidence type="ECO:0000313" key="5">
    <source>
        <dbReference type="Proteomes" id="UP000774000"/>
    </source>
</evidence>
<dbReference type="CDD" id="cd04622">
    <property type="entry name" value="CBS_pair_HRP1_like"/>
    <property type="match status" value="1"/>
</dbReference>
<evidence type="ECO:0000313" key="4">
    <source>
        <dbReference type="EMBL" id="MBM7557507.1"/>
    </source>
</evidence>
<dbReference type="Pfam" id="PF00571">
    <property type="entry name" value="CBS"/>
    <property type="match status" value="2"/>
</dbReference>
<reference evidence="4" key="1">
    <citation type="submission" date="2021-01" db="EMBL/GenBank/DDBJ databases">
        <title>Genomic Encyclopedia of Type Strains, Phase IV (KMG-IV): sequencing the most valuable type-strain genomes for metagenomic binning, comparative biology and taxonomic classification.</title>
        <authorList>
            <person name="Goeker M."/>
        </authorList>
    </citation>
    <scope>NUCLEOTIDE SEQUENCE</scope>
    <source>
        <strain evidence="4">DSM 23230</strain>
    </source>
</reference>
<sequence length="140" mass="15211">MQIRNLMTDQVTTVDSNSTVVDAARVMRDLNVGVVPVCKGQQPIGMITDRDIAIRNVAENKDFNTPVNQVMSQDLIYGSPEMSVEEAAQIMGERQIRRLPIVENNNLVGIVSLGDLAVASQTDMEAGEALSTISQPSQPQ</sequence>
<dbReference type="PANTHER" id="PTHR43080">
    <property type="entry name" value="CBS DOMAIN-CONTAINING PROTEIN CBSX3, MITOCHONDRIAL"/>
    <property type="match status" value="1"/>
</dbReference>
<dbReference type="EMBL" id="JAFBDQ010000013">
    <property type="protein sequence ID" value="MBM7557507.1"/>
    <property type="molecule type" value="Genomic_DNA"/>
</dbReference>
<evidence type="ECO:0000259" key="3">
    <source>
        <dbReference type="PROSITE" id="PS51371"/>
    </source>
</evidence>
<comment type="caution">
    <text evidence="4">The sequence shown here is derived from an EMBL/GenBank/DDBJ whole genome shotgun (WGS) entry which is preliminary data.</text>
</comment>
<dbReference type="InterPro" id="IPR051257">
    <property type="entry name" value="Diverse_CBS-Domain"/>
</dbReference>
<dbReference type="Proteomes" id="UP000774000">
    <property type="component" value="Unassembled WGS sequence"/>
</dbReference>
<organism evidence="4 5">
    <name type="scientific">Halanaerobacter jeridensis</name>
    <dbReference type="NCBI Taxonomy" id="706427"/>
    <lineage>
        <taxon>Bacteria</taxon>
        <taxon>Bacillati</taxon>
        <taxon>Bacillota</taxon>
        <taxon>Clostridia</taxon>
        <taxon>Halanaerobiales</taxon>
        <taxon>Halobacteroidaceae</taxon>
        <taxon>Halanaerobacter</taxon>
    </lineage>
</organism>
<feature type="domain" description="CBS" evidence="3">
    <location>
        <begin position="71"/>
        <end position="126"/>
    </location>
</feature>
<name>A0A938XXK9_9FIRM</name>
<evidence type="ECO:0000256" key="1">
    <source>
        <dbReference type="ARBA" id="ARBA00023122"/>
    </source>
</evidence>
<evidence type="ECO:0000256" key="2">
    <source>
        <dbReference type="PROSITE-ProRule" id="PRU00703"/>
    </source>
</evidence>
<dbReference type="AlphaFoldDB" id="A0A938XXK9"/>
<dbReference type="SUPFAM" id="SSF54631">
    <property type="entry name" value="CBS-domain pair"/>
    <property type="match status" value="1"/>
</dbReference>
<feature type="domain" description="CBS" evidence="3">
    <location>
        <begin position="7"/>
        <end position="63"/>
    </location>
</feature>
<dbReference type="Gene3D" id="3.10.580.10">
    <property type="entry name" value="CBS-domain"/>
    <property type="match status" value="1"/>
</dbReference>
<keyword evidence="5" id="KW-1185">Reference proteome</keyword>
<accession>A0A938XXK9</accession>
<dbReference type="InterPro" id="IPR000644">
    <property type="entry name" value="CBS_dom"/>
</dbReference>
<dbReference type="PANTHER" id="PTHR43080:SF2">
    <property type="entry name" value="CBS DOMAIN-CONTAINING PROTEIN"/>
    <property type="match status" value="1"/>
</dbReference>
<keyword evidence="1 2" id="KW-0129">CBS domain</keyword>
<dbReference type="PROSITE" id="PS51371">
    <property type="entry name" value="CBS"/>
    <property type="match status" value="2"/>
</dbReference>
<dbReference type="SMART" id="SM00116">
    <property type="entry name" value="CBS"/>
    <property type="match status" value="2"/>
</dbReference>
<proteinExistence type="predicted"/>